<name>A0A8G2CL22_ACIRU</name>
<dbReference type="Pfam" id="PF13467">
    <property type="entry name" value="RHH_4"/>
    <property type="match status" value="1"/>
</dbReference>
<dbReference type="InterPro" id="IPR038268">
    <property type="entry name" value="RHH_sf"/>
</dbReference>
<proteinExistence type="predicted"/>
<dbReference type="InterPro" id="IPR027373">
    <property type="entry name" value="RHH_dom"/>
</dbReference>
<evidence type="ECO:0000313" key="2">
    <source>
        <dbReference type="EMBL" id="SIQ62368.1"/>
    </source>
</evidence>
<keyword evidence="3" id="KW-1185">Reference proteome</keyword>
<dbReference type="RefSeq" id="WP_029310992.1">
    <property type="nucleotide sequence ID" value="NZ_DAOMCH010000011.1"/>
</dbReference>
<feature type="domain" description="Ribbon-helix-helix" evidence="1">
    <location>
        <begin position="4"/>
        <end position="65"/>
    </location>
</feature>
<sequence>MSLEKRSVSLSGHRTSIALEPAFWAALEAIAAARSTSLPALIASIDDTRSPDDALASALRVFALTMRGS</sequence>
<dbReference type="Proteomes" id="UP000186308">
    <property type="component" value="Unassembled WGS sequence"/>
</dbReference>
<dbReference type="Gene3D" id="1.10.3990.20">
    <property type="entry name" value="protein bp1543"/>
    <property type="match status" value="1"/>
</dbReference>
<evidence type="ECO:0000259" key="1">
    <source>
        <dbReference type="Pfam" id="PF13467"/>
    </source>
</evidence>
<comment type="caution">
    <text evidence="2">The sequence shown here is derived from an EMBL/GenBank/DDBJ whole genome shotgun (WGS) entry which is preliminary data.</text>
</comment>
<gene>
    <name evidence="2" type="ORF">SAMN05421828_10731</name>
</gene>
<dbReference type="OrthoDB" id="7477016at2"/>
<accession>A0A8G2CL22</accession>
<protein>
    <submittedName>
        <fullName evidence="2">Ribbon-helix-helix domain-containing protein</fullName>
    </submittedName>
</protein>
<reference evidence="2 3" key="1">
    <citation type="submission" date="2017-01" db="EMBL/GenBank/DDBJ databases">
        <authorList>
            <person name="Varghese N."/>
            <person name="Submissions S."/>
        </authorList>
    </citation>
    <scope>NUCLEOTIDE SEQUENCE [LARGE SCALE GENOMIC DNA]</scope>
    <source>
        <strain evidence="2 3">ATCC 35905</strain>
    </source>
</reference>
<dbReference type="AlphaFoldDB" id="A0A8G2CL22"/>
<organism evidence="2 3">
    <name type="scientific">Acidiphilium rubrum</name>
    <dbReference type="NCBI Taxonomy" id="526"/>
    <lineage>
        <taxon>Bacteria</taxon>
        <taxon>Pseudomonadati</taxon>
        <taxon>Pseudomonadota</taxon>
        <taxon>Alphaproteobacteria</taxon>
        <taxon>Acetobacterales</taxon>
        <taxon>Acidocellaceae</taxon>
        <taxon>Acidiphilium</taxon>
    </lineage>
</organism>
<dbReference type="EMBL" id="FTNE01000007">
    <property type="protein sequence ID" value="SIQ62368.1"/>
    <property type="molecule type" value="Genomic_DNA"/>
</dbReference>
<evidence type="ECO:0000313" key="3">
    <source>
        <dbReference type="Proteomes" id="UP000186308"/>
    </source>
</evidence>